<evidence type="ECO:0000259" key="5">
    <source>
        <dbReference type="PROSITE" id="PS50975"/>
    </source>
</evidence>
<dbReference type="EMBL" id="VZZK01000005">
    <property type="protein sequence ID" value="KAB1080375.1"/>
    <property type="molecule type" value="Genomic_DNA"/>
</dbReference>
<evidence type="ECO:0000313" key="6">
    <source>
        <dbReference type="EMBL" id="KAB1080375.1"/>
    </source>
</evidence>
<keyword evidence="6" id="KW-0436">Ligase</keyword>
<dbReference type="GO" id="GO:0005524">
    <property type="term" value="F:ATP binding"/>
    <property type="evidence" value="ECO:0007669"/>
    <property type="project" value="UniProtKB-UniRule"/>
</dbReference>
<feature type="domain" description="ATP-grasp" evidence="5">
    <location>
        <begin position="106"/>
        <end position="288"/>
    </location>
</feature>
<dbReference type="NCBIfam" id="TIGR00768">
    <property type="entry name" value="rimK_fam"/>
    <property type="match status" value="1"/>
</dbReference>
<dbReference type="InterPro" id="IPR004666">
    <property type="entry name" value="Rp_bS6_RimK/Lys_biosynth_LsyX"/>
</dbReference>
<evidence type="ECO:0000313" key="7">
    <source>
        <dbReference type="Proteomes" id="UP000474159"/>
    </source>
</evidence>
<dbReference type="InterPro" id="IPR011761">
    <property type="entry name" value="ATP-grasp"/>
</dbReference>
<dbReference type="OrthoDB" id="9786585at2"/>
<evidence type="ECO:0000256" key="3">
    <source>
        <dbReference type="ARBA" id="ARBA00022840"/>
    </source>
</evidence>
<organism evidence="6 7">
    <name type="scientific">Methylobacterium soli</name>
    <dbReference type="NCBI Taxonomy" id="553447"/>
    <lineage>
        <taxon>Bacteria</taxon>
        <taxon>Pseudomonadati</taxon>
        <taxon>Pseudomonadota</taxon>
        <taxon>Alphaproteobacteria</taxon>
        <taxon>Hyphomicrobiales</taxon>
        <taxon>Methylobacteriaceae</taxon>
        <taxon>Methylobacterium</taxon>
    </lineage>
</organism>
<dbReference type="Gene3D" id="3.40.50.20">
    <property type="match status" value="1"/>
</dbReference>
<dbReference type="Proteomes" id="UP000474159">
    <property type="component" value="Unassembled WGS sequence"/>
</dbReference>
<keyword evidence="1" id="KW-0479">Metal-binding</keyword>
<reference evidence="6 7" key="1">
    <citation type="submission" date="2019-09" db="EMBL/GenBank/DDBJ databases">
        <title>YIM 48816 draft genome.</title>
        <authorList>
            <person name="Jiang L."/>
        </authorList>
    </citation>
    <scope>NUCLEOTIDE SEQUENCE [LARGE SCALE GENOMIC DNA]</scope>
    <source>
        <strain evidence="6 7">YIM 48816</strain>
    </source>
</reference>
<proteinExistence type="predicted"/>
<evidence type="ECO:0000256" key="4">
    <source>
        <dbReference type="PROSITE-ProRule" id="PRU00409"/>
    </source>
</evidence>
<dbReference type="SUPFAM" id="SSF56059">
    <property type="entry name" value="Glutathione synthetase ATP-binding domain-like"/>
    <property type="match status" value="1"/>
</dbReference>
<gene>
    <name evidence="6" type="ORF">F6X53_06665</name>
</gene>
<name>A0A6L3T1G6_9HYPH</name>
<dbReference type="Pfam" id="PF08443">
    <property type="entry name" value="RimK"/>
    <property type="match status" value="1"/>
</dbReference>
<keyword evidence="2 4" id="KW-0547">Nucleotide-binding</keyword>
<dbReference type="AlphaFoldDB" id="A0A6L3T1G6"/>
<dbReference type="GO" id="GO:0005737">
    <property type="term" value="C:cytoplasm"/>
    <property type="evidence" value="ECO:0007669"/>
    <property type="project" value="TreeGrafter"/>
</dbReference>
<protein>
    <submittedName>
        <fullName evidence="6">RimK family alpha-L-glutamate ligase</fullName>
    </submittedName>
</protein>
<dbReference type="RefSeq" id="WP_150998583.1">
    <property type="nucleotide sequence ID" value="NZ_VZZK01000005.1"/>
</dbReference>
<comment type="caution">
    <text evidence="6">The sequence shown here is derived from an EMBL/GenBank/DDBJ whole genome shotgun (WGS) entry which is preliminary data.</text>
</comment>
<dbReference type="Gene3D" id="3.30.470.20">
    <property type="entry name" value="ATP-grasp fold, B domain"/>
    <property type="match status" value="1"/>
</dbReference>
<evidence type="ECO:0000256" key="2">
    <source>
        <dbReference type="ARBA" id="ARBA00022741"/>
    </source>
</evidence>
<sequence length="314" mass="33041">MRIGLAADNGNWHKGRLLAALRALGAEPVLFSLADVAIVTGQGEPLRVPGFAEALPDGVLLRTIAGGTFEATTLRLGVLHALVASGVTVWNSPVAIERSVDKAATSLLVARAGLPTPDTFVFSSREAAAELVAREARPGRPIVLKPLFGSQGEGLQLIERPEDLPSEDAVARVYYLQRYIPRADGLWRDYRVFVCEGRAIAGMIREGDGWITNVHAGGRPLPWAMPEAAAALAEAAAAAIGVDYTGIDLVEDGQGGYLVLEVNSMPAWSGLQKVTEVDIAGAVARGFLNAVRAARPPRLVPAAAPLLPRIAAQG</sequence>
<dbReference type="GO" id="GO:0016879">
    <property type="term" value="F:ligase activity, forming carbon-nitrogen bonds"/>
    <property type="evidence" value="ECO:0007669"/>
    <property type="project" value="TreeGrafter"/>
</dbReference>
<keyword evidence="7" id="KW-1185">Reference proteome</keyword>
<evidence type="ECO:0000256" key="1">
    <source>
        <dbReference type="ARBA" id="ARBA00022723"/>
    </source>
</evidence>
<accession>A0A6L3T1G6</accession>
<dbReference type="InterPro" id="IPR013651">
    <property type="entry name" value="ATP-grasp_RimK-type"/>
</dbReference>
<keyword evidence="3 4" id="KW-0067">ATP-binding</keyword>
<dbReference type="PANTHER" id="PTHR21621">
    <property type="entry name" value="RIBOSOMAL PROTEIN S6 MODIFICATION PROTEIN"/>
    <property type="match status" value="1"/>
</dbReference>
<dbReference type="PANTHER" id="PTHR21621:SF0">
    <property type="entry name" value="BETA-CITRYLGLUTAMATE SYNTHASE B-RELATED"/>
    <property type="match status" value="1"/>
</dbReference>
<dbReference type="PROSITE" id="PS50975">
    <property type="entry name" value="ATP_GRASP"/>
    <property type="match status" value="1"/>
</dbReference>
<dbReference type="GO" id="GO:0046872">
    <property type="term" value="F:metal ion binding"/>
    <property type="evidence" value="ECO:0007669"/>
    <property type="project" value="UniProtKB-KW"/>
</dbReference>